<organism evidence="1 2">
    <name type="scientific">Aphis glycines</name>
    <name type="common">Soybean aphid</name>
    <dbReference type="NCBI Taxonomy" id="307491"/>
    <lineage>
        <taxon>Eukaryota</taxon>
        <taxon>Metazoa</taxon>
        <taxon>Ecdysozoa</taxon>
        <taxon>Arthropoda</taxon>
        <taxon>Hexapoda</taxon>
        <taxon>Insecta</taxon>
        <taxon>Pterygota</taxon>
        <taxon>Neoptera</taxon>
        <taxon>Paraneoptera</taxon>
        <taxon>Hemiptera</taxon>
        <taxon>Sternorrhyncha</taxon>
        <taxon>Aphidomorpha</taxon>
        <taxon>Aphidoidea</taxon>
        <taxon>Aphididae</taxon>
        <taxon>Aphidini</taxon>
        <taxon>Aphis</taxon>
        <taxon>Aphis</taxon>
    </lineage>
</organism>
<proteinExistence type="predicted"/>
<evidence type="ECO:0000313" key="1">
    <source>
        <dbReference type="EMBL" id="KAE9544054.1"/>
    </source>
</evidence>
<comment type="caution">
    <text evidence="1">The sequence shown here is derived from an EMBL/GenBank/DDBJ whole genome shotgun (WGS) entry which is preliminary data.</text>
</comment>
<protein>
    <submittedName>
        <fullName evidence="1">Uncharacterized protein</fullName>
    </submittedName>
</protein>
<dbReference type="Proteomes" id="UP000475862">
    <property type="component" value="Unassembled WGS sequence"/>
</dbReference>
<name>A0A6G0U4P9_APHGL</name>
<gene>
    <name evidence="1" type="ORF">AGLY_001743</name>
</gene>
<evidence type="ECO:0000313" key="2">
    <source>
        <dbReference type="Proteomes" id="UP000475862"/>
    </source>
</evidence>
<dbReference type="EMBL" id="VYZN01000003">
    <property type="protein sequence ID" value="KAE9544054.1"/>
    <property type="molecule type" value="Genomic_DNA"/>
</dbReference>
<sequence length="193" mass="22828">MQFVIAYTDSQVPMLSSYYHKLQRLLTMVGKYTGIIWRYKGTSYKDRAMQYTLAVPNVSGFRILEDHINDSDDSCPSIITFQLPSNDENVIEDMFLNYWTKIDKYLGLLYESFGMFNTSMVEVLKSNKENNRIVLHKYRKYLRVDRYTEAEETQHFFIDTIKKVLRKIENFSCLKIAQKVPIIIKQSTQTTIR</sequence>
<accession>A0A6G0U4P9</accession>
<keyword evidence="2" id="KW-1185">Reference proteome</keyword>
<dbReference type="AlphaFoldDB" id="A0A6G0U4P9"/>
<reference evidence="1 2" key="1">
    <citation type="submission" date="2019-08" db="EMBL/GenBank/DDBJ databases">
        <title>The genome of the soybean aphid Biotype 1, its phylome, world population structure and adaptation to the North American continent.</title>
        <authorList>
            <person name="Giordano R."/>
            <person name="Donthu R.K."/>
            <person name="Hernandez A.G."/>
            <person name="Wright C.L."/>
            <person name="Zimin A.V."/>
        </authorList>
    </citation>
    <scope>NUCLEOTIDE SEQUENCE [LARGE SCALE GENOMIC DNA]</scope>
    <source>
        <tissue evidence="1">Whole aphids</tissue>
    </source>
</reference>